<dbReference type="InterPro" id="IPR000304">
    <property type="entry name" value="Pyrroline-COOH_reductase"/>
</dbReference>
<organism evidence="9 10">
    <name type="scientific">Brooklawnia cerclae</name>
    <dbReference type="NCBI Taxonomy" id="349934"/>
    <lineage>
        <taxon>Bacteria</taxon>
        <taxon>Bacillati</taxon>
        <taxon>Actinomycetota</taxon>
        <taxon>Actinomycetes</taxon>
        <taxon>Propionibacteriales</taxon>
        <taxon>Propionibacteriaceae</taxon>
        <taxon>Brooklawnia</taxon>
    </lineage>
</organism>
<keyword evidence="2 4" id="KW-0521">NADP</keyword>
<evidence type="ECO:0000256" key="4">
    <source>
        <dbReference type="HAMAP-Rule" id="MF_01925"/>
    </source>
</evidence>
<dbReference type="PROSITE" id="PS00521">
    <property type="entry name" value="P5CR"/>
    <property type="match status" value="1"/>
</dbReference>
<evidence type="ECO:0000259" key="7">
    <source>
        <dbReference type="Pfam" id="PF03807"/>
    </source>
</evidence>
<dbReference type="Pfam" id="PF03807">
    <property type="entry name" value="F420_oxidored"/>
    <property type="match status" value="1"/>
</dbReference>
<dbReference type="InterPro" id="IPR028939">
    <property type="entry name" value="P5C_Rdtase_cat_N"/>
</dbReference>
<dbReference type="SUPFAM" id="SSF51735">
    <property type="entry name" value="NAD(P)-binding Rossmann-fold domains"/>
    <property type="match status" value="1"/>
</dbReference>
<dbReference type="NCBIfam" id="TIGR00112">
    <property type="entry name" value="proC"/>
    <property type="match status" value="1"/>
</dbReference>
<gene>
    <name evidence="4" type="primary">proC</name>
    <name evidence="9" type="ORF">FB473_000242</name>
</gene>
<accession>A0ABX0SFY6</accession>
<dbReference type="HAMAP" id="MF_01925">
    <property type="entry name" value="P5C_reductase"/>
    <property type="match status" value="1"/>
</dbReference>
<comment type="catalytic activity">
    <reaction evidence="4">
        <text>L-proline + NAD(+) = (S)-1-pyrroline-5-carboxylate + NADH + 2 H(+)</text>
        <dbReference type="Rhea" id="RHEA:14105"/>
        <dbReference type="ChEBI" id="CHEBI:15378"/>
        <dbReference type="ChEBI" id="CHEBI:17388"/>
        <dbReference type="ChEBI" id="CHEBI:57540"/>
        <dbReference type="ChEBI" id="CHEBI:57945"/>
        <dbReference type="ChEBI" id="CHEBI:60039"/>
        <dbReference type="EC" id="1.5.1.2"/>
    </reaction>
</comment>
<keyword evidence="4" id="KW-0963">Cytoplasm</keyword>
<evidence type="ECO:0000313" key="10">
    <source>
        <dbReference type="Proteomes" id="UP000749311"/>
    </source>
</evidence>
<evidence type="ECO:0000256" key="6">
    <source>
        <dbReference type="RuleBase" id="RU003903"/>
    </source>
</evidence>
<dbReference type="PANTHER" id="PTHR11645:SF0">
    <property type="entry name" value="PYRROLINE-5-CARBOXYLATE REDUCTASE 3"/>
    <property type="match status" value="1"/>
</dbReference>
<evidence type="ECO:0000256" key="1">
    <source>
        <dbReference type="ARBA" id="ARBA00005525"/>
    </source>
</evidence>
<keyword evidence="4 6" id="KW-0641">Proline biosynthesis</keyword>
<sequence>MGNETGSGQVLATPVAIVGGGVMGSAIASGLVAQGWVDVAVVERMATRREQLASEPGLRVTGEVADAVPRARVVVLAVKPKDADGALDGLAPLLADGALLISICAGVTLARLASHLPAGIPAIRVIPNTPAQIGQGMTAVSPGPDVSDDQLALANRLLEAVGRTVVLPETLQDAATAVSGSGPAYVFYLAEAMIEAGVQLGLTRAESTEMVVQTILGSAQLLALGEHPTVLRERVTSPGGTTAAAIRQLDAHATRAAVADAIQAAHDVSRG</sequence>
<evidence type="ECO:0000256" key="3">
    <source>
        <dbReference type="ARBA" id="ARBA00023002"/>
    </source>
</evidence>
<feature type="domain" description="Pyrroline-5-carboxylate reductase catalytic N-terminal" evidence="7">
    <location>
        <begin position="15"/>
        <end position="106"/>
    </location>
</feature>
<comment type="catalytic activity">
    <reaction evidence="4 6">
        <text>L-proline + NADP(+) = (S)-1-pyrroline-5-carboxylate + NADPH + 2 H(+)</text>
        <dbReference type="Rhea" id="RHEA:14109"/>
        <dbReference type="ChEBI" id="CHEBI:15378"/>
        <dbReference type="ChEBI" id="CHEBI:17388"/>
        <dbReference type="ChEBI" id="CHEBI:57783"/>
        <dbReference type="ChEBI" id="CHEBI:58349"/>
        <dbReference type="ChEBI" id="CHEBI:60039"/>
        <dbReference type="EC" id="1.5.1.2"/>
    </reaction>
</comment>
<evidence type="ECO:0000313" key="9">
    <source>
        <dbReference type="EMBL" id="NIH55597.1"/>
    </source>
</evidence>
<reference evidence="9 10" key="1">
    <citation type="submission" date="2020-02" db="EMBL/GenBank/DDBJ databases">
        <title>Sequencing the genomes of 1000 actinobacteria strains.</title>
        <authorList>
            <person name="Klenk H.-P."/>
        </authorList>
    </citation>
    <scope>NUCLEOTIDE SEQUENCE [LARGE SCALE GENOMIC DNA]</scope>
    <source>
        <strain evidence="9 10">DSM 19609</strain>
    </source>
</reference>
<dbReference type="Gene3D" id="1.10.3730.10">
    <property type="entry name" value="ProC C-terminal domain-like"/>
    <property type="match status" value="1"/>
</dbReference>
<dbReference type="EC" id="1.5.1.2" evidence="4 5"/>
<dbReference type="PIRSF" id="PIRSF000193">
    <property type="entry name" value="Pyrrol-5-carb_rd"/>
    <property type="match status" value="1"/>
</dbReference>
<evidence type="ECO:0000259" key="8">
    <source>
        <dbReference type="Pfam" id="PF14748"/>
    </source>
</evidence>
<comment type="similarity">
    <text evidence="1 4 6">Belongs to the pyrroline-5-carboxylate reductase family.</text>
</comment>
<dbReference type="Gene3D" id="3.40.50.720">
    <property type="entry name" value="NAD(P)-binding Rossmann-like Domain"/>
    <property type="match status" value="1"/>
</dbReference>
<evidence type="ECO:0000256" key="2">
    <source>
        <dbReference type="ARBA" id="ARBA00022857"/>
    </source>
</evidence>
<dbReference type="RefSeq" id="WP_341769995.1">
    <property type="nucleotide sequence ID" value="NZ_BAAAOO010000012.1"/>
</dbReference>
<evidence type="ECO:0000256" key="5">
    <source>
        <dbReference type="NCBIfam" id="TIGR00112"/>
    </source>
</evidence>
<dbReference type="InterPro" id="IPR053790">
    <property type="entry name" value="P5CR-like_CS"/>
</dbReference>
<name>A0ABX0SFY6_9ACTN</name>
<dbReference type="InterPro" id="IPR008927">
    <property type="entry name" value="6-PGluconate_DH-like_C_sf"/>
</dbReference>
<protein>
    <recommendedName>
        <fullName evidence="4 5">Pyrroline-5-carboxylate reductase</fullName>
        <shortName evidence="4">P5C reductase</shortName>
        <shortName evidence="4">P5CR</shortName>
        <ecNumber evidence="4 5">1.5.1.2</ecNumber>
    </recommendedName>
    <alternativeName>
        <fullName evidence="4">PCA reductase</fullName>
    </alternativeName>
</protein>
<dbReference type="SUPFAM" id="SSF48179">
    <property type="entry name" value="6-phosphogluconate dehydrogenase C-terminal domain-like"/>
    <property type="match status" value="1"/>
</dbReference>
<proteinExistence type="inferred from homology"/>
<dbReference type="Pfam" id="PF14748">
    <property type="entry name" value="P5CR_dimer"/>
    <property type="match status" value="1"/>
</dbReference>
<keyword evidence="4 6" id="KW-0028">Amino-acid biosynthesis</keyword>
<dbReference type="GO" id="GO:0004735">
    <property type="term" value="F:pyrroline-5-carboxylate reductase activity"/>
    <property type="evidence" value="ECO:0007669"/>
    <property type="project" value="UniProtKB-EC"/>
</dbReference>
<dbReference type="Proteomes" id="UP000749311">
    <property type="component" value="Unassembled WGS sequence"/>
</dbReference>
<comment type="caution">
    <text evidence="9">The sequence shown here is derived from an EMBL/GenBank/DDBJ whole genome shotgun (WGS) entry which is preliminary data.</text>
</comment>
<comment type="function">
    <text evidence="4">Catalyzes the reduction of 1-pyrroline-5-carboxylate (PCA) to L-proline.</text>
</comment>
<dbReference type="PANTHER" id="PTHR11645">
    <property type="entry name" value="PYRROLINE-5-CARBOXYLATE REDUCTASE"/>
    <property type="match status" value="1"/>
</dbReference>
<dbReference type="InterPro" id="IPR036291">
    <property type="entry name" value="NAD(P)-bd_dom_sf"/>
</dbReference>
<feature type="domain" description="Pyrroline-5-carboxylate reductase dimerisation" evidence="8">
    <location>
        <begin position="169"/>
        <end position="270"/>
    </location>
</feature>
<comment type="pathway">
    <text evidence="4 6">Amino-acid biosynthesis; L-proline biosynthesis; L-proline from L-glutamate 5-semialdehyde: step 1/1.</text>
</comment>
<keyword evidence="10" id="KW-1185">Reference proteome</keyword>
<dbReference type="InterPro" id="IPR029036">
    <property type="entry name" value="P5CR_dimer"/>
</dbReference>
<keyword evidence="3 4" id="KW-0560">Oxidoreductase</keyword>
<comment type="subcellular location">
    <subcellularLocation>
        <location evidence="4">Cytoplasm</location>
    </subcellularLocation>
</comment>
<dbReference type="EMBL" id="JAAMOZ010000001">
    <property type="protein sequence ID" value="NIH55597.1"/>
    <property type="molecule type" value="Genomic_DNA"/>
</dbReference>